<keyword evidence="2" id="KW-0472">Membrane</keyword>
<organism evidence="3">
    <name type="scientific">hydrothermal vent metagenome</name>
    <dbReference type="NCBI Taxonomy" id="652676"/>
    <lineage>
        <taxon>unclassified sequences</taxon>
        <taxon>metagenomes</taxon>
        <taxon>ecological metagenomes</taxon>
    </lineage>
</organism>
<feature type="transmembrane region" description="Helical" evidence="2">
    <location>
        <begin position="57"/>
        <end position="78"/>
    </location>
</feature>
<evidence type="ECO:0000256" key="1">
    <source>
        <dbReference type="SAM" id="MobiDB-lite"/>
    </source>
</evidence>
<proteinExistence type="predicted"/>
<feature type="region of interest" description="Disordered" evidence="1">
    <location>
        <begin position="1"/>
        <end position="52"/>
    </location>
</feature>
<evidence type="ECO:0000313" key="3">
    <source>
        <dbReference type="EMBL" id="VAX37813.1"/>
    </source>
</evidence>
<sequence>MSIIDQALRKTQSELEKKNNESRKPAINVETTPRQQPPPIAKPRPKIKKDSPEKKKVLKGLIFTFMLLAIFSGIYFIVKKTDLQTSSFNKEEKKKKNLIKFIQPKTTPLPIRAYTKGSFILNGTMIIGDNRVALINNTIYKIGENVNGKKIISISMREVILKDKNGERVSLRAER</sequence>
<name>A0A3B1DLZ8_9ZZZZ</name>
<reference evidence="3" key="1">
    <citation type="submission" date="2018-06" db="EMBL/GenBank/DDBJ databases">
        <authorList>
            <person name="Zhirakovskaya E."/>
        </authorList>
    </citation>
    <scope>NUCLEOTIDE SEQUENCE</scope>
</reference>
<dbReference type="AlphaFoldDB" id="A0A3B1DLZ8"/>
<accession>A0A3B1DLZ8</accession>
<protein>
    <submittedName>
        <fullName evidence="3">Uncharacterized protein</fullName>
    </submittedName>
</protein>
<feature type="compositionally biased region" description="Basic and acidic residues" evidence="1">
    <location>
        <begin position="7"/>
        <end position="24"/>
    </location>
</feature>
<evidence type="ECO:0000256" key="2">
    <source>
        <dbReference type="SAM" id="Phobius"/>
    </source>
</evidence>
<keyword evidence="2" id="KW-0812">Transmembrane</keyword>
<gene>
    <name evidence="3" type="ORF">MNBD_UNCLBAC01-1511</name>
</gene>
<dbReference type="EMBL" id="UOGJ01000137">
    <property type="protein sequence ID" value="VAX37813.1"/>
    <property type="molecule type" value="Genomic_DNA"/>
</dbReference>
<keyword evidence="2" id="KW-1133">Transmembrane helix</keyword>